<dbReference type="CDD" id="cd00102">
    <property type="entry name" value="IPT"/>
    <property type="match status" value="1"/>
</dbReference>
<dbReference type="Proteomes" id="UP000542210">
    <property type="component" value="Unassembled WGS sequence"/>
</dbReference>
<dbReference type="EMBL" id="JACHND010000001">
    <property type="protein sequence ID" value="MBB4702948.1"/>
    <property type="molecule type" value="Genomic_DNA"/>
</dbReference>
<dbReference type="Pfam" id="PF25681">
    <property type="entry name" value="Phage_TTP_17"/>
    <property type="match status" value="1"/>
</dbReference>
<dbReference type="SUPFAM" id="SSF81296">
    <property type="entry name" value="E set domains"/>
    <property type="match status" value="1"/>
</dbReference>
<feature type="domain" description="IPT/TIG" evidence="1">
    <location>
        <begin position="198"/>
        <end position="279"/>
    </location>
</feature>
<accession>A0A7W7DCN6</accession>
<dbReference type="GO" id="GO:0005975">
    <property type="term" value="P:carbohydrate metabolic process"/>
    <property type="evidence" value="ECO:0007669"/>
    <property type="project" value="UniProtKB-ARBA"/>
</dbReference>
<sequence>MAPTYLTKDPVLVPNTGYIFVAPEGTPKPVLPYDIRTERTLRDSVGTSWASIGNTSLENGLTHDSEGDDPEVLGTWQKPALRTTNPPKVFTVTLALADFTIDTYRLYYGGGDVAADGSFVIPSVPAAQTKALLVVAVDGDRHVVEYYERVSLIGAEGVTYDPAALTEMQVVATILSGANGLGQISPVMWGKAVEINPPTVTEVTPATGAPGSQVVITGTNLTAPATVWFGVYEGVNPVYTPTGTQLTVTVPDPVETGDLPVQLKVETNFGESAGTSFTIDQS</sequence>
<dbReference type="Gene3D" id="2.60.40.10">
    <property type="entry name" value="Immunoglobulins"/>
    <property type="match status" value="1"/>
</dbReference>
<evidence type="ECO:0000313" key="3">
    <source>
        <dbReference type="Proteomes" id="UP000542210"/>
    </source>
</evidence>
<dbReference type="Pfam" id="PF01833">
    <property type="entry name" value="TIG"/>
    <property type="match status" value="1"/>
</dbReference>
<keyword evidence="3" id="KW-1185">Reference proteome</keyword>
<dbReference type="InterPro" id="IPR013783">
    <property type="entry name" value="Ig-like_fold"/>
</dbReference>
<dbReference type="InterPro" id="IPR058154">
    <property type="entry name" value="Bxb1_TTP-like"/>
</dbReference>
<organism evidence="2 3">
    <name type="scientific">Sphaerisporangium siamense</name>
    <dbReference type="NCBI Taxonomy" id="795645"/>
    <lineage>
        <taxon>Bacteria</taxon>
        <taxon>Bacillati</taxon>
        <taxon>Actinomycetota</taxon>
        <taxon>Actinomycetes</taxon>
        <taxon>Streptosporangiales</taxon>
        <taxon>Streptosporangiaceae</taxon>
        <taxon>Sphaerisporangium</taxon>
    </lineage>
</organism>
<name>A0A7W7DCN6_9ACTN</name>
<dbReference type="InterPro" id="IPR014756">
    <property type="entry name" value="Ig_E-set"/>
</dbReference>
<comment type="caution">
    <text evidence="2">The sequence shown here is derived from an EMBL/GenBank/DDBJ whole genome shotgun (WGS) entry which is preliminary data.</text>
</comment>
<dbReference type="RefSeq" id="WP_184883064.1">
    <property type="nucleotide sequence ID" value="NZ_BOOV01000005.1"/>
</dbReference>
<reference evidence="2 3" key="1">
    <citation type="submission" date="2020-08" db="EMBL/GenBank/DDBJ databases">
        <title>Sequencing the genomes of 1000 actinobacteria strains.</title>
        <authorList>
            <person name="Klenk H.-P."/>
        </authorList>
    </citation>
    <scope>NUCLEOTIDE SEQUENCE [LARGE SCALE GENOMIC DNA]</scope>
    <source>
        <strain evidence="2 3">DSM 45784</strain>
    </source>
</reference>
<gene>
    <name evidence="2" type="ORF">BJ982_004492</name>
</gene>
<evidence type="ECO:0000313" key="2">
    <source>
        <dbReference type="EMBL" id="MBB4702948.1"/>
    </source>
</evidence>
<evidence type="ECO:0000259" key="1">
    <source>
        <dbReference type="Pfam" id="PF01833"/>
    </source>
</evidence>
<protein>
    <recommendedName>
        <fullName evidence="1">IPT/TIG domain-containing protein</fullName>
    </recommendedName>
</protein>
<dbReference type="InterPro" id="IPR002909">
    <property type="entry name" value="IPT_dom"/>
</dbReference>
<dbReference type="AlphaFoldDB" id="A0A7W7DCN6"/>
<proteinExistence type="predicted"/>